<accession>R4THU1</accession>
<dbReference type="KEGG" id="vg:16193574"/>
<evidence type="ECO:0000313" key="1">
    <source>
        <dbReference type="EMBL" id="AGM11881.1"/>
    </source>
</evidence>
<protein>
    <submittedName>
        <fullName evidence="1">Uncharacterized protein</fullName>
    </submittedName>
</protein>
<proteinExistence type="predicted"/>
<dbReference type="OrthoDB" id="27874at10239"/>
<organism evidence="1 2">
    <name type="scientific">Haloarcula californiae tailed virus 1</name>
    <dbReference type="NCBI Taxonomy" id="1273746"/>
    <lineage>
        <taxon>Viruses</taxon>
        <taxon>Duplodnaviria</taxon>
        <taxon>Heunggongvirae</taxon>
        <taxon>Uroviricota</taxon>
        <taxon>Caudoviricetes</taxon>
        <taxon>Thumleimavirales</taxon>
        <taxon>Druskaviridae</taxon>
        <taxon>Hacavirus</taxon>
        <taxon>Hacavirus italiense</taxon>
        <taxon>Hacavirus HCTV1</taxon>
    </lineage>
</organism>
<reference evidence="1 2" key="1">
    <citation type="submission" date="2012-12" db="EMBL/GenBank/DDBJ databases">
        <authorList>
            <person name="Sencilo A."/>
            <person name="Jacobs-Sera D."/>
            <person name="Russell D.A."/>
            <person name="Ko C."/>
            <person name="Atanasova N."/>
            <person name="Osterlund E."/>
            <person name="Oksanen H.M."/>
            <person name="Bamford D.H."/>
            <person name="Hatfull G.F."/>
            <person name="Roine E."/>
            <person name="Hendrix R.W."/>
        </authorList>
    </citation>
    <scope>NUCLEOTIDE SEQUENCE [LARGE SCALE GENOMIC DNA]</scope>
</reference>
<dbReference type="RefSeq" id="YP_008059580.1">
    <property type="nucleotide sequence ID" value="NC_021330.1"/>
</dbReference>
<sequence length="83" mass="9457">MTDYLRGDTVAEVQKEYGHLHEEELLLRLKEDAEEFGGGYTLVLCTNSRTLYPGTVRTLAKNDLGAEYLGTPEDLHEWLLVEE</sequence>
<name>R4THU1_9CAUD</name>
<keyword evidence="2" id="KW-1185">Reference proteome</keyword>
<dbReference type="EMBL" id="KC292029">
    <property type="protein sequence ID" value="AGM11881.1"/>
    <property type="molecule type" value="Genomic_DNA"/>
</dbReference>
<dbReference type="Proteomes" id="UP000202086">
    <property type="component" value="Segment"/>
</dbReference>
<dbReference type="GeneID" id="16193574"/>
<evidence type="ECO:0000313" key="2">
    <source>
        <dbReference type="Proteomes" id="UP000202086"/>
    </source>
</evidence>
<gene>
    <name evidence="1" type="primary">18</name>
    <name evidence="1" type="ORF">DNAM5_18</name>
</gene>